<feature type="compositionally biased region" description="Basic and acidic residues" evidence="8">
    <location>
        <begin position="470"/>
        <end position="486"/>
    </location>
</feature>
<dbReference type="PROSITE" id="PS50157">
    <property type="entry name" value="ZINC_FINGER_C2H2_2"/>
    <property type="match status" value="5"/>
</dbReference>
<feature type="region of interest" description="Disordered" evidence="8">
    <location>
        <begin position="305"/>
        <end position="368"/>
    </location>
</feature>
<feature type="region of interest" description="Disordered" evidence="8">
    <location>
        <begin position="161"/>
        <end position="180"/>
    </location>
</feature>
<feature type="compositionally biased region" description="Low complexity" evidence="8">
    <location>
        <begin position="161"/>
        <end position="171"/>
    </location>
</feature>
<keyword evidence="2" id="KW-0479">Metal-binding</keyword>
<feature type="domain" description="C2H2-type" evidence="9">
    <location>
        <begin position="566"/>
        <end position="594"/>
    </location>
</feature>
<dbReference type="EMBL" id="HG001983">
    <property type="protein sequence ID" value="CDF39023.1"/>
    <property type="molecule type" value="Genomic_DNA"/>
</dbReference>
<dbReference type="InterPro" id="IPR050331">
    <property type="entry name" value="Zinc_finger"/>
</dbReference>
<dbReference type="SUPFAM" id="SSF57667">
    <property type="entry name" value="beta-beta-alpha zinc fingers"/>
    <property type="match status" value="2"/>
</dbReference>
<comment type="subcellular location">
    <subcellularLocation>
        <location evidence="1">Nucleus</location>
    </subcellularLocation>
</comment>
<dbReference type="AlphaFoldDB" id="R7QMQ3"/>
<evidence type="ECO:0000256" key="3">
    <source>
        <dbReference type="ARBA" id="ARBA00022737"/>
    </source>
</evidence>
<evidence type="ECO:0000256" key="1">
    <source>
        <dbReference type="ARBA" id="ARBA00004123"/>
    </source>
</evidence>
<dbReference type="Proteomes" id="UP000012073">
    <property type="component" value="Unassembled WGS sequence"/>
</dbReference>
<keyword evidence="6" id="KW-0539">Nucleus</keyword>
<evidence type="ECO:0000259" key="9">
    <source>
        <dbReference type="PROSITE" id="PS50157"/>
    </source>
</evidence>
<sequence>MPFIQRMRIMHGERSGVLNLDFAPSPDPAFKPCTLRYPYVSACVRLDADADRSRHQLAPTALCDMPPTPQEASPPVPALAAMDPTAEPAAFAPSDDPAIAFGPEFSHSPVSFTTVPSNVTSLFKDPGLLPTRKTGLQKPDNVFPQNPCIEGNVACFPNPLQQQQQQHPQPQGKTATTVPPDCVPPKRQQESLSASVVSLATLQSNVDPFPSDPKIPNSLCGPDKRGRECECSAENMPDPSLALILNSRNDRHQLIDIGPSAEPVLKPAIRQNGNVRDVVLPSAPRNPNDSGDAILESDESTALGSLGSHLRFGSQGQEGNRLGASTTLPSQSRFPGLMPGEPPMKRPRSDTTQRPAPLNLSSMDQPWSSFDDHRTIPMPSWNMAVAADRPQSALARAFGMTRSPSPAGLMSGTPYVPSPPTAPLSTANFGFPQAITHQDHFMQGASFDSSVLGREADIVNQQRMQANDGVEERRDQHQKREQHHLVGDSPNTNDGTGANTNEQSVANGVQCEVCGLSFAKRSNKSRHVQTVHDGLKQFECDLCGQKFAHKADLGRHRYRIHVSRAFSCEKCGKSFAEQDQLHHHVRVTHEEDARPWECKQCQIRFGRKSSLTRHRQTVHQKTRFTCRVCSKTYSQKFDAVRHERKAHGVSCTSASASASAS</sequence>
<dbReference type="InterPro" id="IPR013087">
    <property type="entry name" value="Znf_C2H2_type"/>
</dbReference>
<keyword evidence="3" id="KW-0677">Repeat</keyword>
<evidence type="ECO:0000313" key="10">
    <source>
        <dbReference type="EMBL" id="CDF39023.1"/>
    </source>
</evidence>
<dbReference type="KEGG" id="ccp:CHC_T00006733001"/>
<dbReference type="GO" id="GO:0010468">
    <property type="term" value="P:regulation of gene expression"/>
    <property type="evidence" value="ECO:0007669"/>
    <property type="project" value="TreeGrafter"/>
</dbReference>
<accession>R7QMQ3</accession>
<feature type="domain" description="C2H2-type" evidence="9">
    <location>
        <begin position="624"/>
        <end position="647"/>
    </location>
</feature>
<dbReference type="PROSITE" id="PS00028">
    <property type="entry name" value="ZINC_FINGER_C2H2_1"/>
    <property type="match status" value="5"/>
</dbReference>
<evidence type="ECO:0000256" key="4">
    <source>
        <dbReference type="ARBA" id="ARBA00022771"/>
    </source>
</evidence>
<dbReference type="SMART" id="SM00355">
    <property type="entry name" value="ZnF_C2H2"/>
    <property type="match status" value="5"/>
</dbReference>
<feature type="compositionally biased region" description="Polar residues" evidence="8">
    <location>
        <begin position="489"/>
        <end position="502"/>
    </location>
</feature>
<protein>
    <recommendedName>
        <fullName evidence="9">C2H2-type domain-containing protein</fullName>
    </recommendedName>
</protein>
<dbReference type="PANTHER" id="PTHR16515:SF49">
    <property type="entry name" value="GASTRULA ZINC FINGER PROTEIN XLCGF49.1-LIKE-RELATED"/>
    <property type="match status" value="1"/>
</dbReference>
<feature type="compositionally biased region" description="Polar residues" evidence="8">
    <location>
        <begin position="314"/>
        <end position="333"/>
    </location>
</feature>
<feature type="region of interest" description="Disordered" evidence="8">
    <location>
        <begin position="462"/>
        <end position="502"/>
    </location>
</feature>
<dbReference type="GO" id="GO:0008270">
    <property type="term" value="F:zinc ion binding"/>
    <property type="evidence" value="ECO:0007669"/>
    <property type="project" value="UniProtKB-KW"/>
</dbReference>
<reference evidence="11" key="1">
    <citation type="journal article" date="2013" name="Proc. Natl. Acad. Sci. U.S.A.">
        <title>Genome structure and metabolic features in the red seaweed Chondrus crispus shed light on evolution of the Archaeplastida.</title>
        <authorList>
            <person name="Collen J."/>
            <person name="Porcel B."/>
            <person name="Carre W."/>
            <person name="Ball S.G."/>
            <person name="Chaparro C."/>
            <person name="Tonon T."/>
            <person name="Barbeyron T."/>
            <person name="Michel G."/>
            <person name="Noel B."/>
            <person name="Valentin K."/>
            <person name="Elias M."/>
            <person name="Artiguenave F."/>
            <person name="Arun A."/>
            <person name="Aury J.M."/>
            <person name="Barbosa-Neto J.F."/>
            <person name="Bothwell J.H."/>
            <person name="Bouget F.Y."/>
            <person name="Brillet L."/>
            <person name="Cabello-Hurtado F."/>
            <person name="Capella-Gutierrez S."/>
            <person name="Charrier B."/>
            <person name="Cladiere L."/>
            <person name="Cock J.M."/>
            <person name="Coelho S.M."/>
            <person name="Colleoni C."/>
            <person name="Czjzek M."/>
            <person name="Da Silva C."/>
            <person name="Delage L."/>
            <person name="Denoeud F."/>
            <person name="Deschamps P."/>
            <person name="Dittami S.M."/>
            <person name="Gabaldon T."/>
            <person name="Gachon C.M."/>
            <person name="Groisillier A."/>
            <person name="Herve C."/>
            <person name="Jabbari K."/>
            <person name="Katinka M."/>
            <person name="Kloareg B."/>
            <person name="Kowalczyk N."/>
            <person name="Labadie K."/>
            <person name="Leblanc C."/>
            <person name="Lopez P.J."/>
            <person name="McLachlan D.H."/>
            <person name="Meslet-Cladiere L."/>
            <person name="Moustafa A."/>
            <person name="Nehr Z."/>
            <person name="Nyvall Collen P."/>
            <person name="Panaud O."/>
            <person name="Partensky F."/>
            <person name="Poulain J."/>
            <person name="Rensing S.A."/>
            <person name="Rousvoal S."/>
            <person name="Samson G."/>
            <person name="Symeonidi A."/>
            <person name="Weissenbach J."/>
            <person name="Zambounis A."/>
            <person name="Wincker P."/>
            <person name="Boyen C."/>
        </authorList>
    </citation>
    <scope>NUCLEOTIDE SEQUENCE [LARGE SCALE GENOMIC DNA]</scope>
    <source>
        <strain evidence="11">cv. Stackhouse</strain>
    </source>
</reference>
<evidence type="ECO:0000256" key="2">
    <source>
        <dbReference type="ARBA" id="ARBA00022723"/>
    </source>
</evidence>
<keyword evidence="4 7" id="KW-0863">Zinc-finger</keyword>
<keyword evidence="11" id="KW-1185">Reference proteome</keyword>
<dbReference type="GO" id="GO:0005634">
    <property type="term" value="C:nucleus"/>
    <property type="evidence" value="ECO:0007669"/>
    <property type="project" value="UniProtKB-SubCell"/>
</dbReference>
<dbReference type="Gramene" id="CDF39023">
    <property type="protein sequence ID" value="CDF39023"/>
    <property type="gene ID" value="CHC_T00006733001"/>
</dbReference>
<feature type="compositionally biased region" description="Polar residues" evidence="8">
    <location>
        <begin position="352"/>
        <end position="368"/>
    </location>
</feature>
<name>R7QMQ3_CHOCR</name>
<dbReference type="RefSeq" id="XP_005718928.1">
    <property type="nucleotide sequence ID" value="XM_005718871.1"/>
</dbReference>
<dbReference type="InterPro" id="IPR036236">
    <property type="entry name" value="Znf_C2H2_sf"/>
</dbReference>
<dbReference type="STRING" id="2769.R7QMQ3"/>
<dbReference type="PANTHER" id="PTHR16515">
    <property type="entry name" value="PR DOMAIN ZINC FINGER PROTEIN"/>
    <property type="match status" value="1"/>
</dbReference>
<keyword evidence="5" id="KW-0862">Zinc</keyword>
<proteinExistence type="predicted"/>
<feature type="domain" description="C2H2-type" evidence="9">
    <location>
        <begin position="509"/>
        <end position="537"/>
    </location>
</feature>
<gene>
    <name evidence="10" type="ORF">CHC_T00006733001</name>
</gene>
<evidence type="ECO:0000256" key="7">
    <source>
        <dbReference type="PROSITE-ProRule" id="PRU00042"/>
    </source>
</evidence>
<evidence type="ECO:0000313" key="11">
    <source>
        <dbReference type="Proteomes" id="UP000012073"/>
    </source>
</evidence>
<dbReference type="Gene3D" id="3.30.160.60">
    <property type="entry name" value="Classic Zinc Finger"/>
    <property type="match status" value="3"/>
</dbReference>
<dbReference type="OrthoDB" id="6077919at2759"/>
<organism evidence="10 11">
    <name type="scientific">Chondrus crispus</name>
    <name type="common">Carrageen Irish moss</name>
    <name type="synonym">Polymorpha crispa</name>
    <dbReference type="NCBI Taxonomy" id="2769"/>
    <lineage>
        <taxon>Eukaryota</taxon>
        <taxon>Rhodophyta</taxon>
        <taxon>Florideophyceae</taxon>
        <taxon>Rhodymeniophycidae</taxon>
        <taxon>Gigartinales</taxon>
        <taxon>Gigartinaceae</taxon>
        <taxon>Chondrus</taxon>
    </lineage>
</organism>
<evidence type="ECO:0000256" key="8">
    <source>
        <dbReference type="SAM" id="MobiDB-lite"/>
    </source>
</evidence>
<feature type="domain" description="C2H2-type" evidence="9">
    <location>
        <begin position="538"/>
        <end position="566"/>
    </location>
</feature>
<dbReference type="Pfam" id="PF00096">
    <property type="entry name" value="zf-C2H2"/>
    <property type="match status" value="3"/>
</dbReference>
<feature type="domain" description="C2H2-type" evidence="9">
    <location>
        <begin position="596"/>
        <end position="624"/>
    </location>
</feature>
<evidence type="ECO:0000256" key="6">
    <source>
        <dbReference type="ARBA" id="ARBA00023242"/>
    </source>
</evidence>
<dbReference type="GeneID" id="17326638"/>
<evidence type="ECO:0000256" key="5">
    <source>
        <dbReference type="ARBA" id="ARBA00022833"/>
    </source>
</evidence>